<dbReference type="GO" id="GO:0004066">
    <property type="term" value="F:asparagine synthase (glutamine-hydrolyzing) activity"/>
    <property type="evidence" value="ECO:0007669"/>
    <property type="project" value="UniProtKB-EC"/>
</dbReference>
<evidence type="ECO:0000256" key="1">
    <source>
        <dbReference type="ARBA" id="ARBA00005187"/>
    </source>
</evidence>
<evidence type="ECO:0000256" key="7">
    <source>
        <dbReference type="ARBA" id="ARBA00048741"/>
    </source>
</evidence>
<evidence type="ECO:0000313" key="10">
    <source>
        <dbReference type="EMBL" id="OSM02133.1"/>
    </source>
</evidence>
<evidence type="ECO:0000256" key="5">
    <source>
        <dbReference type="ARBA" id="ARBA00022840"/>
    </source>
</evidence>
<dbReference type="STRING" id="1434232.MAIT1_02226"/>
<feature type="binding site" evidence="8">
    <location>
        <position position="251"/>
    </location>
    <ligand>
        <name>ATP</name>
        <dbReference type="ChEBI" id="CHEBI:30616"/>
    </ligand>
</feature>
<keyword evidence="11" id="KW-1185">Reference proteome</keyword>
<feature type="domain" description="Glutamine amidotransferase type-2" evidence="9">
    <location>
        <begin position="1"/>
        <end position="194"/>
    </location>
</feature>
<evidence type="ECO:0000256" key="4">
    <source>
        <dbReference type="ARBA" id="ARBA00022741"/>
    </source>
</evidence>
<dbReference type="PIRSF" id="PIRSF001589">
    <property type="entry name" value="Asn_synthetase_glu-h"/>
    <property type="match status" value="1"/>
</dbReference>
<comment type="caution">
    <text evidence="10">The sequence shown here is derived from an EMBL/GenBank/DDBJ whole genome shotgun (WGS) entry which is preliminary data.</text>
</comment>
<dbReference type="InterPro" id="IPR017932">
    <property type="entry name" value="GATase_2_dom"/>
</dbReference>
<dbReference type="InterPro" id="IPR051786">
    <property type="entry name" value="ASN_synthetase/amidase"/>
</dbReference>
<dbReference type="PROSITE" id="PS51278">
    <property type="entry name" value="GATASE_TYPE_2"/>
    <property type="match status" value="1"/>
</dbReference>
<dbReference type="Proteomes" id="UP000194003">
    <property type="component" value="Unassembled WGS sequence"/>
</dbReference>
<dbReference type="Gene3D" id="3.40.50.620">
    <property type="entry name" value="HUPs"/>
    <property type="match status" value="1"/>
</dbReference>
<keyword evidence="4 8" id="KW-0547">Nucleotide-binding</keyword>
<proteinExistence type="inferred from homology"/>
<dbReference type="Pfam" id="PF13537">
    <property type="entry name" value="GATase_7"/>
    <property type="match status" value="1"/>
</dbReference>
<dbReference type="SUPFAM" id="SSF56235">
    <property type="entry name" value="N-terminal nucleophile aminohydrolases (Ntn hydrolases)"/>
    <property type="match status" value="1"/>
</dbReference>
<dbReference type="GO" id="GO:0005524">
    <property type="term" value="F:ATP binding"/>
    <property type="evidence" value="ECO:0007669"/>
    <property type="project" value="UniProtKB-KW"/>
</dbReference>
<evidence type="ECO:0000256" key="2">
    <source>
        <dbReference type="ARBA" id="ARBA00005752"/>
    </source>
</evidence>
<comment type="similarity">
    <text evidence="2">Belongs to the asparagine synthetase family.</text>
</comment>
<dbReference type="PANTHER" id="PTHR43284">
    <property type="entry name" value="ASPARAGINE SYNTHETASE (GLUTAMINE-HYDROLYZING)"/>
    <property type="match status" value="1"/>
</dbReference>
<feature type="binding site" evidence="8">
    <location>
        <position position="80"/>
    </location>
    <ligand>
        <name>L-glutamine</name>
        <dbReference type="ChEBI" id="CHEBI:58359"/>
    </ligand>
</feature>
<name>A0A1Y2K2A4_9PROT</name>
<feature type="binding site" evidence="8">
    <location>
        <position position="278"/>
    </location>
    <ligand>
        <name>ATP</name>
        <dbReference type="ChEBI" id="CHEBI:30616"/>
    </ligand>
</feature>
<organism evidence="10 11">
    <name type="scientific">Magnetofaba australis IT-1</name>
    <dbReference type="NCBI Taxonomy" id="1434232"/>
    <lineage>
        <taxon>Bacteria</taxon>
        <taxon>Pseudomonadati</taxon>
        <taxon>Pseudomonadota</taxon>
        <taxon>Magnetococcia</taxon>
        <taxon>Magnetococcales</taxon>
        <taxon>Magnetococcaceae</taxon>
        <taxon>Magnetofaba</taxon>
    </lineage>
</organism>
<dbReference type="NCBIfam" id="TIGR01536">
    <property type="entry name" value="asn_synth_AEB"/>
    <property type="match status" value="1"/>
</dbReference>
<comment type="pathway">
    <text evidence="1">Amino-acid biosynthesis; L-asparagine biosynthesis; L-asparagine from L-aspartate (L-Gln route): step 1/1.</text>
</comment>
<dbReference type="InterPro" id="IPR029055">
    <property type="entry name" value="Ntn_hydrolases_N"/>
</dbReference>
<dbReference type="EMBL" id="LVJN01000020">
    <property type="protein sequence ID" value="OSM02133.1"/>
    <property type="molecule type" value="Genomic_DNA"/>
</dbReference>
<keyword evidence="6" id="KW-0315">Glutamine amidotransferase</keyword>
<gene>
    <name evidence="10" type="ORF">MAIT1_02226</name>
</gene>
<dbReference type="SUPFAM" id="SSF52402">
    <property type="entry name" value="Adenine nucleotide alpha hydrolases-like"/>
    <property type="match status" value="1"/>
</dbReference>
<dbReference type="GO" id="GO:0006529">
    <property type="term" value="P:asparagine biosynthetic process"/>
    <property type="evidence" value="ECO:0007669"/>
    <property type="project" value="InterPro"/>
</dbReference>
<sequence>MNRVQRHRGPDGDGVFEDPRAPLNLGHVRLSILDLTPSAAQPMHSADGRYVLSYNGEIYNFRELRAQLEAKGRTFRSSGDTEVLLQGLAEEGAAFLPRLNGMYALALWDRLTGSLLLARDPIGVKPLYYAQIDPRTLVFASEIKTLCAHPKLLRRPNFAAIQQHLSYIYASGEHTALQDVMRLPAGATLQWRPEGVEPPRIERFFDWRLGPTDAQGINAPQAYAQESAHLRDALATAVSRQMVADTPVGSLLSGGLDSSLITALANRDIGAALRCFTITTPTAENQLDQAADDAPYARQLAADLHLPLHEIALRPKVADLWPQLVWHLDEPLSDPAAISCYLVSKLARDQGVPVLLSGQGADELFCGYPRYWAMQQTRGLDTLPQSARHLLAGAARLLPGARPGRLGALSRRVRRVLSEAALPPQQRFLNLCANTPQSAMDAIYTRAFADQLHGERGIDACYAAMTARPESLEQAQRWRDLTVYLPNHNLNYLDKMGMAQSIEARVPLLDLEITARAARYPANWLVQGRVIKRILRSASQGIVPDAIIHRRKAGFGAPYRKWLRHDLAPMWEDVSQGETARTRGWFDPAALAQARTRSQEGVEDLYMLQWGVLTTELWARAFLDRNPATDSP</sequence>
<reference evidence="10 11" key="1">
    <citation type="journal article" date="2016" name="BMC Genomics">
        <title>Combined genomic and structural analyses of a cultured magnetotactic bacterium reveals its niche adaptation to a dynamic environment.</title>
        <authorList>
            <person name="Araujo A.C."/>
            <person name="Morillo V."/>
            <person name="Cypriano J."/>
            <person name="Teixeira L.C."/>
            <person name="Leao P."/>
            <person name="Lyra S."/>
            <person name="Almeida L.G."/>
            <person name="Bazylinski D.A."/>
            <person name="Vasconcellos A.T."/>
            <person name="Abreu F."/>
            <person name="Lins U."/>
        </authorList>
    </citation>
    <scope>NUCLEOTIDE SEQUENCE [LARGE SCALE GENOMIC DNA]</scope>
    <source>
        <strain evidence="10 11">IT-1</strain>
    </source>
</reference>
<evidence type="ECO:0000256" key="8">
    <source>
        <dbReference type="PIRSR" id="PIRSR001589-2"/>
    </source>
</evidence>
<evidence type="ECO:0000256" key="3">
    <source>
        <dbReference type="ARBA" id="ARBA00012737"/>
    </source>
</evidence>
<evidence type="ECO:0000259" key="9">
    <source>
        <dbReference type="PROSITE" id="PS51278"/>
    </source>
</evidence>
<dbReference type="InterPro" id="IPR001962">
    <property type="entry name" value="Asn_synthase"/>
</dbReference>
<comment type="catalytic activity">
    <reaction evidence="7">
        <text>L-aspartate + L-glutamine + ATP + H2O = L-asparagine + L-glutamate + AMP + diphosphate + H(+)</text>
        <dbReference type="Rhea" id="RHEA:12228"/>
        <dbReference type="ChEBI" id="CHEBI:15377"/>
        <dbReference type="ChEBI" id="CHEBI:15378"/>
        <dbReference type="ChEBI" id="CHEBI:29985"/>
        <dbReference type="ChEBI" id="CHEBI:29991"/>
        <dbReference type="ChEBI" id="CHEBI:30616"/>
        <dbReference type="ChEBI" id="CHEBI:33019"/>
        <dbReference type="ChEBI" id="CHEBI:58048"/>
        <dbReference type="ChEBI" id="CHEBI:58359"/>
        <dbReference type="ChEBI" id="CHEBI:456215"/>
        <dbReference type="EC" id="6.3.5.4"/>
    </reaction>
</comment>
<dbReference type="CDD" id="cd01991">
    <property type="entry name" value="Asn_synthase_B_C"/>
    <property type="match status" value="1"/>
</dbReference>
<evidence type="ECO:0000256" key="6">
    <source>
        <dbReference type="ARBA" id="ARBA00022962"/>
    </source>
</evidence>
<protein>
    <recommendedName>
        <fullName evidence="3">asparagine synthase (glutamine-hydrolyzing)</fullName>
        <ecNumber evidence="3">6.3.5.4</ecNumber>
    </recommendedName>
</protein>
<dbReference type="GO" id="GO:0005829">
    <property type="term" value="C:cytosol"/>
    <property type="evidence" value="ECO:0007669"/>
    <property type="project" value="TreeGrafter"/>
</dbReference>
<dbReference type="EC" id="6.3.5.4" evidence="3"/>
<feature type="binding site" evidence="8">
    <location>
        <begin position="357"/>
        <end position="358"/>
    </location>
    <ligand>
        <name>ATP</name>
        <dbReference type="ChEBI" id="CHEBI:30616"/>
    </ligand>
</feature>
<dbReference type="CDD" id="cd00712">
    <property type="entry name" value="AsnB"/>
    <property type="match status" value="1"/>
</dbReference>
<evidence type="ECO:0000313" key="11">
    <source>
        <dbReference type="Proteomes" id="UP000194003"/>
    </source>
</evidence>
<dbReference type="InterPro" id="IPR033738">
    <property type="entry name" value="AsnB_N"/>
</dbReference>
<dbReference type="Pfam" id="PF00733">
    <property type="entry name" value="Asn_synthase"/>
    <property type="match status" value="1"/>
</dbReference>
<accession>A0A1Y2K2A4</accession>
<dbReference type="AlphaFoldDB" id="A0A1Y2K2A4"/>
<dbReference type="InterPro" id="IPR006426">
    <property type="entry name" value="Asn_synth_AEB"/>
</dbReference>
<dbReference type="PANTHER" id="PTHR43284:SF1">
    <property type="entry name" value="ASPARAGINE SYNTHETASE"/>
    <property type="match status" value="1"/>
</dbReference>
<dbReference type="Gene3D" id="3.60.20.10">
    <property type="entry name" value="Glutamine Phosphoribosylpyrophosphate, subunit 1, domain 1"/>
    <property type="match status" value="1"/>
</dbReference>
<dbReference type="InterPro" id="IPR014729">
    <property type="entry name" value="Rossmann-like_a/b/a_fold"/>
</dbReference>
<keyword evidence="5 8" id="KW-0067">ATP-binding</keyword>